<dbReference type="GO" id="GO:0003723">
    <property type="term" value="F:RNA binding"/>
    <property type="evidence" value="ECO:0007669"/>
    <property type="project" value="InterPro"/>
</dbReference>
<feature type="region of interest" description="Disordered" evidence="1">
    <location>
        <begin position="175"/>
        <end position="282"/>
    </location>
</feature>
<organism evidence="3">
    <name type="scientific">viral metagenome</name>
    <dbReference type="NCBI Taxonomy" id="1070528"/>
    <lineage>
        <taxon>unclassified sequences</taxon>
        <taxon>metagenomes</taxon>
        <taxon>organismal metagenomes</taxon>
    </lineage>
</organism>
<feature type="compositionally biased region" description="Acidic residues" evidence="1">
    <location>
        <begin position="246"/>
        <end position="257"/>
    </location>
</feature>
<dbReference type="SUPFAM" id="SSF50249">
    <property type="entry name" value="Nucleic acid-binding proteins"/>
    <property type="match status" value="1"/>
</dbReference>
<accession>A0A6C0M119</accession>
<dbReference type="GO" id="GO:0003743">
    <property type="term" value="F:translation initiation factor activity"/>
    <property type="evidence" value="ECO:0007669"/>
    <property type="project" value="InterPro"/>
</dbReference>
<evidence type="ECO:0000256" key="1">
    <source>
        <dbReference type="SAM" id="MobiDB-lite"/>
    </source>
</evidence>
<dbReference type="Gene3D" id="2.40.50.140">
    <property type="entry name" value="Nucleic acid-binding proteins"/>
    <property type="match status" value="1"/>
</dbReference>
<name>A0A6C0M119_9ZZZZ</name>
<reference evidence="3" key="1">
    <citation type="journal article" date="2020" name="Nature">
        <title>Giant virus diversity and host interactions through global metagenomics.</title>
        <authorList>
            <person name="Schulz F."/>
            <person name="Roux S."/>
            <person name="Paez-Espino D."/>
            <person name="Jungbluth S."/>
            <person name="Walsh D.A."/>
            <person name="Denef V.J."/>
            <person name="McMahon K.D."/>
            <person name="Konstantinidis K.T."/>
            <person name="Eloe-Fadrosh E.A."/>
            <person name="Kyrpides N.C."/>
            <person name="Woyke T."/>
        </authorList>
    </citation>
    <scope>NUCLEOTIDE SEQUENCE</scope>
    <source>
        <strain evidence="3">GVMAG-S-1035124-57</strain>
    </source>
</reference>
<dbReference type="PROSITE" id="PS50832">
    <property type="entry name" value="S1_IF1_TYPE"/>
    <property type="match status" value="1"/>
</dbReference>
<proteinExistence type="predicted"/>
<dbReference type="AlphaFoldDB" id="A0A6C0M119"/>
<dbReference type="SMART" id="SM00652">
    <property type="entry name" value="eIF1a"/>
    <property type="match status" value="1"/>
</dbReference>
<sequence>MVKNDAGGNKGKGLARKHVNAAKGGSSKQLRVATDEAEKYAVVSKMLGNGMCYVRLLDGSTRDRLCIIRNKFKGRGKRDNILDSGSWVLVGLREWSSKQDTCDLLEVYNAAERDRLLKNEPCFKAVECTNTSTSASTSANTGTNTSTNYSNSAIQFADSATMKYSSMLTSASARASATSDSDDDVPMQQRVYDMPPSDSEEDQSDPSDQSDQSDSDQSEEDKSEKDKSEKDKSEKDKSEKDKSDSDQSDEEDEEADQEVQVQVHKSNAKKAMNKCEINVDDI</sequence>
<evidence type="ECO:0000259" key="2">
    <source>
        <dbReference type="PROSITE" id="PS50832"/>
    </source>
</evidence>
<feature type="compositionally biased region" description="Basic and acidic residues" evidence="1">
    <location>
        <begin position="220"/>
        <end position="245"/>
    </location>
</feature>
<protein>
    <recommendedName>
        <fullName evidence="2">S1-like domain-containing protein</fullName>
    </recommendedName>
</protein>
<dbReference type="InterPro" id="IPR006196">
    <property type="entry name" value="RNA-binding_domain_S1_IF1"/>
</dbReference>
<feature type="region of interest" description="Disordered" evidence="1">
    <location>
        <begin position="1"/>
        <end position="27"/>
    </location>
</feature>
<dbReference type="EMBL" id="MN740633">
    <property type="protein sequence ID" value="QHU36223.1"/>
    <property type="molecule type" value="Genomic_DNA"/>
</dbReference>
<evidence type="ECO:0000313" key="3">
    <source>
        <dbReference type="EMBL" id="QHU36223.1"/>
    </source>
</evidence>
<dbReference type="InterPro" id="IPR001253">
    <property type="entry name" value="TIF_eIF-1A"/>
</dbReference>
<dbReference type="InterPro" id="IPR012340">
    <property type="entry name" value="NA-bd_OB-fold"/>
</dbReference>
<feature type="domain" description="S1-like" evidence="2">
    <location>
        <begin position="27"/>
        <end position="109"/>
    </location>
</feature>